<dbReference type="SUPFAM" id="SSF52047">
    <property type="entry name" value="RNI-like"/>
    <property type="match status" value="1"/>
</dbReference>
<dbReference type="EMBL" id="CAEKKB010000003">
    <property type="protein sequence ID" value="CAB4303592.1"/>
    <property type="molecule type" value="Genomic_DNA"/>
</dbReference>
<dbReference type="Gene3D" id="3.80.10.10">
    <property type="entry name" value="Ribonuclease Inhibitor"/>
    <property type="match status" value="1"/>
</dbReference>
<organism evidence="2 3">
    <name type="scientific">Prunus armeniaca</name>
    <name type="common">Apricot</name>
    <name type="synonym">Armeniaca vulgaris</name>
    <dbReference type="NCBI Taxonomy" id="36596"/>
    <lineage>
        <taxon>Eukaryota</taxon>
        <taxon>Viridiplantae</taxon>
        <taxon>Streptophyta</taxon>
        <taxon>Embryophyta</taxon>
        <taxon>Tracheophyta</taxon>
        <taxon>Spermatophyta</taxon>
        <taxon>Magnoliopsida</taxon>
        <taxon>eudicotyledons</taxon>
        <taxon>Gunneridae</taxon>
        <taxon>Pentapetalae</taxon>
        <taxon>rosids</taxon>
        <taxon>fabids</taxon>
        <taxon>Rosales</taxon>
        <taxon>Rosaceae</taxon>
        <taxon>Amygdaloideae</taxon>
        <taxon>Amygdaleae</taxon>
        <taxon>Prunus</taxon>
    </lineage>
</organism>
<reference evidence="3" key="1">
    <citation type="journal article" date="2020" name="Genome Biol.">
        <title>Gamete binning: chromosome-level and haplotype-resolved genome assembly enabled by high-throughput single-cell sequencing of gamete genomes.</title>
        <authorList>
            <person name="Campoy J.A."/>
            <person name="Sun H."/>
            <person name="Goel M."/>
            <person name="Jiao W.-B."/>
            <person name="Folz-Donahue K."/>
            <person name="Wang N."/>
            <person name="Rubio M."/>
            <person name="Liu C."/>
            <person name="Kukat C."/>
            <person name="Ruiz D."/>
            <person name="Huettel B."/>
            <person name="Schneeberger K."/>
        </authorList>
    </citation>
    <scope>NUCLEOTIDE SEQUENCE [LARGE SCALE GENOMIC DNA]</scope>
    <source>
        <strain evidence="3">cv. Rojo Pasion</strain>
    </source>
</reference>
<keyword evidence="3" id="KW-1185">Reference proteome</keyword>
<dbReference type="PANTHER" id="PTHR36766">
    <property type="entry name" value="PLANT BROAD-SPECTRUM MILDEW RESISTANCE PROTEIN RPW8"/>
    <property type="match status" value="1"/>
</dbReference>
<dbReference type="AlphaFoldDB" id="A0A6J5WV86"/>
<dbReference type="PANTHER" id="PTHR36766:SF61">
    <property type="entry name" value="NB-ARC DOMAIN DISEASE RESISTANCE PROTEIN"/>
    <property type="match status" value="1"/>
</dbReference>
<name>A0A6J5WV86_PRUAR</name>
<dbReference type="Proteomes" id="UP000507245">
    <property type="component" value="Unassembled WGS sequence"/>
</dbReference>
<sequence>MAQKDLSNKKEEDPEFLLGFEKLRTIIIPDLDSEYVPTEVGVLPSSIGNLRHLRYLDLSFNRHIRIAKRHRKPNQPQVLGLNHKPDAFAKRMGSLTNLRTLVISECQNLESLPSCNMTTLETLDISDCPKLDLMGSGEGIRGLRFFGIENSSLKALPHWLQESADTLEGLCLDNTFLQLPDGFQNFTMLPKLKIIDCPDLVSFPEGMYRLTALRELEISSDSLAERCRREEGEDWSKIAHVPKIILYGRII</sequence>
<evidence type="ECO:0000313" key="3">
    <source>
        <dbReference type="Proteomes" id="UP000507245"/>
    </source>
</evidence>
<evidence type="ECO:0000313" key="2">
    <source>
        <dbReference type="EMBL" id="CAB4303592.1"/>
    </source>
</evidence>
<gene>
    <name evidence="2" type="ORF">ORAREDHAP_LOCUS19937</name>
</gene>
<dbReference type="GO" id="GO:0006952">
    <property type="term" value="P:defense response"/>
    <property type="evidence" value="ECO:0007669"/>
    <property type="project" value="UniProtKB-KW"/>
</dbReference>
<proteinExistence type="predicted"/>
<dbReference type="InterPro" id="IPR032675">
    <property type="entry name" value="LRR_dom_sf"/>
</dbReference>
<evidence type="ECO:0000256" key="1">
    <source>
        <dbReference type="ARBA" id="ARBA00022821"/>
    </source>
</evidence>
<accession>A0A6J5WV86</accession>
<dbReference type="OrthoDB" id="1145870at2759"/>
<keyword evidence="1" id="KW-0611">Plant defense</keyword>
<protein>
    <submittedName>
        <fullName evidence="2">Uncharacterized protein</fullName>
    </submittedName>
</protein>